<comment type="caution">
    <text evidence="1">The sequence shown here is derived from an EMBL/GenBank/DDBJ whole genome shotgun (WGS) entry which is preliminary data.</text>
</comment>
<accession>A0ACB5T1J0</accession>
<keyword evidence="2" id="KW-1185">Reference proteome</keyword>
<organism evidence="1 2">
    <name type="scientific">Ambrosiozyma monospora</name>
    <name type="common">Yeast</name>
    <name type="synonym">Endomycopsis monosporus</name>
    <dbReference type="NCBI Taxonomy" id="43982"/>
    <lineage>
        <taxon>Eukaryota</taxon>
        <taxon>Fungi</taxon>
        <taxon>Dikarya</taxon>
        <taxon>Ascomycota</taxon>
        <taxon>Saccharomycotina</taxon>
        <taxon>Pichiomycetes</taxon>
        <taxon>Pichiales</taxon>
        <taxon>Pichiaceae</taxon>
        <taxon>Ambrosiozyma</taxon>
    </lineage>
</organism>
<reference evidence="1" key="1">
    <citation type="submission" date="2023-04" db="EMBL/GenBank/DDBJ databases">
        <title>Ambrosiozyma monospora NBRC 10751.</title>
        <authorList>
            <person name="Ichikawa N."/>
            <person name="Sato H."/>
            <person name="Tonouchi N."/>
        </authorList>
    </citation>
    <scope>NUCLEOTIDE SEQUENCE</scope>
    <source>
        <strain evidence="1">NBRC 10751</strain>
    </source>
</reference>
<dbReference type="Proteomes" id="UP001165064">
    <property type="component" value="Unassembled WGS sequence"/>
</dbReference>
<protein>
    <submittedName>
        <fullName evidence="1">Unnamed protein product</fullName>
    </submittedName>
</protein>
<evidence type="ECO:0000313" key="2">
    <source>
        <dbReference type="Proteomes" id="UP001165064"/>
    </source>
</evidence>
<sequence length="303" mass="34457">MSSNNFSISTILDLPHEIRSLIGGYIANDINVLLSSNAAFSYSTGSALKFESLMHELLSMSNNPILDDLLSDIVQQLVLNETVFESQYFDKLVDYVLSKKIKVRSVKIPERFYVTDEHPKLLDFFKFGTEELAAKFTAETPKKMAHAKFVTSLDCSIRSPSRDSLSAFSNFIKEFPNLTRLHFEIETFPVGYVEGGLVKELCESIESVKLWLTSVKKDCSEGDIQKRRLDKMQRKLVVIISIYVKEFKPELIKQLKNALSGTNDPNITLKFQLIEDQHCENYAEKLNDSKALICGLKSVKEFD</sequence>
<dbReference type="EMBL" id="BSXS01002316">
    <property type="protein sequence ID" value="GME78758.1"/>
    <property type="molecule type" value="Genomic_DNA"/>
</dbReference>
<name>A0ACB5T1J0_AMBMO</name>
<proteinExistence type="predicted"/>
<gene>
    <name evidence="1" type="ORF">Amon02_000359600</name>
</gene>
<evidence type="ECO:0000313" key="1">
    <source>
        <dbReference type="EMBL" id="GME78758.1"/>
    </source>
</evidence>